<protein>
    <submittedName>
        <fullName evidence="2">Serine hydrolase domain-containing protein</fullName>
        <ecNumber evidence="2">3.-.-.-</ecNumber>
    </submittedName>
</protein>
<gene>
    <name evidence="2" type="ORF">ACFSX3_15580</name>
</gene>
<dbReference type="InterPro" id="IPR012338">
    <property type="entry name" value="Beta-lactam/transpept-like"/>
</dbReference>
<reference evidence="3" key="1">
    <citation type="journal article" date="2019" name="Int. J. Syst. Evol. Microbiol.">
        <title>The Global Catalogue of Microorganisms (GCM) 10K type strain sequencing project: providing services to taxonomists for standard genome sequencing and annotation.</title>
        <authorList>
            <consortium name="The Broad Institute Genomics Platform"/>
            <consortium name="The Broad Institute Genome Sequencing Center for Infectious Disease"/>
            <person name="Wu L."/>
            <person name="Ma J."/>
        </authorList>
    </citation>
    <scope>NUCLEOTIDE SEQUENCE [LARGE SCALE GENOMIC DNA]</scope>
    <source>
        <strain evidence="3">CCM 8725</strain>
    </source>
</reference>
<keyword evidence="3" id="KW-1185">Reference proteome</keyword>
<dbReference type="Proteomes" id="UP001597448">
    <property type="component" value="Unassembled WGS sequence"/>
</dbReference>
<evidence type="ECO:0000313" key="3">
    <source>
        <dbReference type="Proteomes" id="UP001597448"/>
    </source>
</evidence>
<sequence>MPKKNDIFIDLEREMKSENVPGMGVAVFSHGQIIWQKGFGVLEKGKARPVKVNTVFHACSISKMFTAAGALRLVQEGRLGLEDDVNGYMRSWKLQDNEYTADTKVTLLHLLSHQAGFIDPEGSFDVLSKLEQPPAMNDILSGQTRFLQEPLQSSCTPGSRFSYSDAGYCLVGQLIEEVTGMPFSTAMNRLVLQPLGLQRSLFWNIYKVKKPRGTSAGHDPHGTTVKGKYPFYPYPAAAGLWSTPGELAEFVVRLLAAGAGGRDFILNPEFARLMLSAHGCSEEAGLGVFVPRDAKGQVYLVSQGWGIGFQCKVYAFPAEGSGVVVMMNCDPGKPQNESLVGKIINKIGGRKGWPSCQSM</sequence>
<dbReference type="SUPFAM" id="SSF56601">
    <property type="entry name" value="beta-lactamase/transpeptidase-like"/>
    <property type="match status" value="1"/>
</dbReference>
<dbReference type="PANTHER" id="PTHR46825">
    <property type="entry name" value="D-ALANYL-D-ALANINE-CARBOXYPEPTIDASE/ENDOPEPTIDASE AMPH"/>
    <property type="match status" value="1"/>
</dbReference>
<comment type="caution">
    <text evidence="2">The sequence shown here is derived from an EMBL/GenBank/DDBJ whole genome shotgun (WGS) entry which is preliminary data.</text>
</comment>
<evidence type="ECO:0000313" key="2">
    <source>
        <dbReference type="EMBL" id="MFD2411312.1"/>
    </source>
</evidence>
<dbReference type="InterPro" id="IPR050491">
    <property type="entry name" value="AmpC-like"/>
</dbReference>
<dbReference type="Pfam" id="PF00144">
    <property type="entry name" value="Beta-lactamase"/>
    <property type="match status" value="1"/>
</dbReference>
<proteinExistence type="predicted"/>
<dbReference type="PANTHER" id="PTHR46825:SF9">
    <property type="entry name" value="BETA-LACTAMASE-RELATED DOMAIN-CONTAINING PROTEIN"/>
    <property type="match status" value="1"/>
</dbReference>
<organism evidence="2 3">
    <name type="scientific">Paenibacillus rhizoplanae</name>
    <dbReference type="NCBI Taxonomy" id="1917181"/>
    <lineage>
        <taxon>Bacteria</taxon>
        <taxon>Bacillati</taxon>
        <taxon>Bacillota</taxon>
        <taxon>Bacilli</taxon>
        <taxon>Bacillales</taxon>
        <taxon>Paenibacillaceae</taxon>
        <taxon>Paenibacillus</taxon>
    </lineage>
</organism>
<accession>A0ABW5FBE2</accession>
<keyword evidence="2" id="KW-0378">Hydrolase</keyword>
<dbReference type="EMBL" id="JBHUKY010000025">
    <property type="protein sequence ID" value="MFD2411312.1"/>
    <property type="molecule type" value="Genomic_DNA"/>
</dbReference>
<dbReference type="GO" id="GO:0016787">
    <property type="term" value="F:hydrolase activity"/>
    <property type="evidence" value="ECO:0007669"/>
    <property type="project" value="UniProtKB-KW"/>
</dbReference>
<name>A0ABW5FBE2_9BACL</name>
<dbReference type="InterPro" id="IPR001466">
    <property type="entry name" value="Beta-lactam-related"/>
</dbReference>
<dbReference type="EC" id="3.-.-.-" evidence="2"/>
<evidence type="ECO:0000259" key="1">
    <source>
        <dbReference type="Pfam" id="PF00144"/>
    </source>
</evidence>
<dbReference type="RefSeq" id="WP_379313007.1">
    <property type="nucleotide sequence ID" value="NZ_JBHUKY010000025.1"/>
</dbReference>
<dbReference type="Gene3D" id="3.40.710.10">
    <property type="entry name" value="DD-peptidase/beta-lactamase superfamily"/>
    <property type="match status" value="1"/>
</dbReference>
<feature type="domain" description="Beta-lactamase-related" evidence="1">
    <location>
        <begin position="12"/>
        <end position="334"/>
    </location>
</feature>